<evidence type="ECO:0000256" key="1">
    <source>
        <dbReference type="ARBA" id="ARBA00004026"/>
    </source>
</evidence>
<dbReference type="CDD" id="cd02655">
    <property type="entry name" value="RNAP_beta'_C"/>
    <property type="match status" value="1"/>
</dbReference>
<evidence type="ECO:0000256" key="11">
    <source>
        <dbReference type="HAMAP-Rule" id="MF_01322"/>
    </source>
</evidence>
<feature type="binding site" evidence="11">
    <location>
        <position position="75"/>
    </location>
    <ligand>
        <name>Zn(2+)</name>
        <dbReference type="ChEBI" id="CHEBI:29105"/>
        <label>1</label>
    </ligand>
</feature>
<keyword evidence="5 11" id="KW-0548">Nucleotidyltransferase</keyword>
<feature type="binding site" evidence="11">
    <location>
        <position position="899"/>
    </location>
    <ligand>
        <name>Zn(2+)</name>
        <dbReference type="ChEBI" id="CHEBI:29105"/>
        <label>2</label>
    </ligand>
</feature>
<comment type="cofactor">
    <cofactor evidence="11">
        <name>Mg(2+)</name>
        <dbReference type="ChEBI" id="CHEBI:18420"/>
    </cofactor>
    <text evidence="11">Binds 1 Mg(2+) ion per subunit.</text>
</comment>
<organism evidence="14 15">
    <name type="scientific">Bacillus paramycoides</name>
    <dbReference type="NCBI Taxonomy" id="2026194"/>
    <lineage>
        <taxon>Bacteria</taxon>
        <taxon>Bacillati</taxon>
        <taxon>Bacillota</taxon>
        <taxon>Bacilli</taxon>
        <taxon>Bacillales</taxon>
        <taxon>Bacillaceae</taxon>
        <taxon>Bacillus</taxon>
        <taxon>Bacillus cereus group</taxon>
    </lineage>
</organism>
<protein>
    <recommendedName>
        <fullName evidence="11">DNA-directed RNA polymerase subunit beta'</fullName>
        <shortName evidence="11">RNAP subunit beta'</shortName>
        <ecNumber evidence="11">2.7.7.6</ecNumber>
    </recommendedName>
    <alternativeName>
        <fullName evidence="11">RNA polymerase subunit beta'</fullName>
    </alternativeName>
    <alternativeName>
        <fullName evidence="11">Transcriptase subunit beta'</fullName>
    </alternativeName>
</protein>
<keyword evidence="9 11" id="KW-0804">Transcription</keyword>
<accession>A0A1J9UYI7</accession>
<keyword evidence="4 11" id="KW-0808">Transferase</keyword>
<evidence type="ECO:0000256" key="4">
    <source>
        <dbReference type="ARBA" id="ARBA00022679"/>
    </source>
</evidence>
<name>A0A1J9UYI7_9BACI</name>
<feature type="binding site" evidence="11">
    <location>
        <position position="902"/>
    </location>
    <ligand>
        <name>Zn(2+)</name>
        <dbReference type="ChEBI" id="CHEBI:29105"/>
        <label>2</label>
    </ligand>
</feature>
<evidence type="ECO:0000313" key="14">
    <source>
        <dbReference type="EMBL" id="OJD81786.1"/>
    </source>
</evidence>
<dbReference type="Gene3D" id="1.10.1790.20">
    <property type="match status" value="1"/>
</dbReference>
<keyword evidence="3 11" id="KW-0240">DNA-directed RNA polymerase</keyword>
<dbReference type="Pfam" id="PF04997">
    <property type="entry name" value="RNA_pol_Rpb1_1"/>
    <property type="match status" value="1"/>
</dbReference>
<sequence>MIDVNNFEYMKIGLASPDKIRSWSYGEVKKPETINYRTLKPEKDGLFCERIFGPQKDWECHCGKYKRVRYKGVVCDRCGVEVTRAKVRRERMGHIELAAPVSHIWYFKGIPSRMGLVLDMSPRALEEVIYFASYVVTESGDTPLDKKQLLSEKEYRAYRDRYGSTFQAAMGAEAIKKLLQDIDLDKEVDFLKEELKTAQGQRRTRAIKRLEVLEAFRNSGNHPSWMILDVLPVIPPELRPMVQLDGGRFATSDLNDLYRRVINRNNRLKRLLDLGAPSIIVQNEKRMLQEAVDALIDNGRRGRPVTGPGNRPLKSLSHMLKGKQGRFRQNLLGKRVDYSGRSVIVVGPNLKMYQCGLPKEMALELFKPFVMKELVGKGLAHNIKSAKRKIERVQPEVWDVLESVIKEHPVLLNRAPTLHRLGIQAFEPTLVEGRAIRLHPLVCTAYNADFDGDQMAVHVPLSSEAQAEARILMLAAQNILNPKDGKPVVTPSQDMVLGNYYLTLEREGAIGEGMVFKDANEAILAYQNGYVHLHTRVAVAASSVNNVTFTEEQKGKLLLTTVGKLIFNEILPESFPYINEPTNSNLEKETPAEYFVEKGANIKEIIASREEVAPFSKKILGNIIAEVFKRFQITETSRMLDRMKNLGFKYSTKAGITVGVSDILVLGEKDEILHEAQAKVDNVIKQFRRGLITEEERYDRVISIWSNAKDVIQGKLMKSLNKRNPIFMMSDSGARGNASNFTQLAGMRGLMANPSGRIIELPIKSSFREGLTVLEYFISTHGARKGLADTALKTADSGYLTRRLVDVAQDVIVRQDDCGTDRGLLIGAIKEGNEVIESLYDRLVGRFARKTVKHPETGEVLVSENQLITEDIAHIVENSGVETVNIRSAFTCNTRHGVCKKCYGRNLATGTDVEVGEAVGIIAAQSIGEPGTQLTMRTFHTGGVAGDDITQGLPRIQEIFEARNPKGQAVISEIDGVIAAINDVKDRQEVVVQGEVEARTYAIPYGARLKVTPGQPISHGKELTEGSIDPKELLKVTDITAVQEYLLREVQKVYRMQGVEIGDKHVEVMVRQMLRKVRVSDAGETDVLPGTLLDIHQFTDANAKVLLKGKQPATARPVLLGITKASLETDSFLSAASFQETTRVLTDAAIKGKRDELLGLKENVIIGKLVPAGTGMNRYRKVDLVKTTQDNMNVENDEVYVEQ</sequence>
<dbReference type="GO" id="GO:0003677">
    <property type="term" value="F:DNA binding"/>
    <property type="evidence" value="ECO:0007669"/>
    <property type="project" value="UniProtKB-UniRule"/>
</dbReference>
<dbReference type="InterPro" id="IPR038120">
    <property type="entry name" value="Rpb1_funnel_sf"/>
</dbReference>
<dbReference type="GO" id="GO:0008270">
    <property type="term" value="F:zinc ion binding"/>
    <property type="evidence" value="ECO:0007669"/>
    <property type="project" value="UniProtKB-UniRule"/>
</dbReference>
<dbReference type="GO" id="GO:0000287">
    <property type="term" value="F:magnesium ion binding"/>
    <property type="evidence" value="ECO:0007669"/>
    <property type="project" value="UniProtKB-UniRule"/>
</dbReference>
<dbReference type="PANTHER" id="PTHR19376">
    <property type="entry name" value="DNA-DIRECTED RNA POLYMERASE"/>
    <property type="match status" value="1"/>
</dbReference>
<dbReference type="PANTHER" id="PTHR19376:SF54">
    <property type="entry name" value="DNA-DIRECTED RNA POLYMERASE SUBUNIT BETA"/>
    <property type="match status" value="1"/>
</dbReference>
<dbReference type="InterPro" id="IPR000722">
    <property type="entry name" value="RNA_pol_asu"/>
</dbReference>
<dbReference type="FunFam" id="4.10.860.120:FF:000001">
    <property type="entry name" value="DNA-directed RNA polymerase subunit beta"/>
    <property type="match status" value="1"/>
</dbReference>
<dbReference type="InterPro" id="IPR007066">
    <property type="entry name" value="RNA_pol_Rpb1_3"/>
</dbReference>
<dbReference type="Gene3D" id="4.10.860.120">
    <property type="entry name" value="RNA polymerase II, clamp domain"/>
    <property type="match status" value="1"/>
</dbReference>
<dbReference type="SUPFAM" id="SSF64484">
    <property type="entry name" value="beta and beta-prime subunits of DNA dependent RNA-polymerase"/>
    <property type="match status" value="1"/>
</dbReference>
<dbReference type="Proteomes" id="UP000182788">
    <property type="component" value="Unassembled WGS sequence"/>
</dbReference>
<dbReference type="CDD" id="cd01609">
    <property type="entry name" value="RNAP_beta'_N"/>
    <property type="match status" value="1"/>
</dbReference>
<dbReference type="GeneID" id="87590736"/>
<dbReference type="InterPro" id="IPR007081">
    <property type="entry name" value="RNA_pol_Rpb1_5"/>
</dbReference>
<dbReference type="InterPro" id="IPR006592">
    <property type="entry name" value="RNA_pol_N"/>
</dbReference>
<dbReference type="Gene3D" id="1.10.132.30">
    <property type="match status" value="1"/>
</dbReference>
<evidence type="ECO:0000256" key="7">
    <source>
        <dbReference type="ARBA" id="ARBA00022833"/>
    </source>
</evidence>
<feature type="domain" description="RNA polymerase N-terminal" evidence="13">
    <location>
        <begin position="224"/>
        <end position="503"/>
    </location>
</feature>
<dbReference type="InterPro" id="IPR007083">
    <property type="entry name" value="RNA_pol_Rpb1_4"/>
</dbReference>
<evidence type="ECO:0000256" key="6">
    <source>
        <dbReference type="ARBA" id="ARBA00022723"/>
    </source>
</evidence>
<evidence type="ECO:0000256" key="3">
    <source>
        <dbReference type="ARBA" id="ARBA00022478"/>
    </source>
</evidence>
<evidence type="ECO:0000256" key="2">
    <source>
        <dbReference type="ARBA" id="ARBA00006460"/>
    </source>
</evidence>
<feature type="binding site" evidence="11">
    <location>
        <position position="449"/>
    </location>
    <ligand>
        <name>Mg(2+)</name>
        <dbReference type="ChEBI" id="CHEBI:18420"/>
    </ligand>
</feature>
<dbReference type="GO" id="GO:0006351">
    <property type="term" value="P:DNA-templated transcription"/>
    <property type="evidence" value="ECO:0007669"/>
    <property type="project" value="UniProtKB-UniRule"/>
</dbReference>
<evidence type="ECO:0000259" key="13">
    <source>
        <dbReference type="SMART" id="SM00663"/>
    </source>
</evidence>
<comment type="cofactor">
    <cofactor evidence="11">
        <name>Zn(2+)</name>
        <dbReference type="ChEBI" id="CHEBI:29105"/>
    </cofactor>
    <text evidence="11">Binds 2 Zn(2+) ions per subunit.</text>
</comment>
<dbReference type="InterPro" id="IPR012754">
    <property type="entry name" value="DNA-dir_RpoC_beta_prime_bact"/>
</dbReference>
<dbReference type="Pfam" id="PF04983">
    <property type="entry name" value="RNA_pol_Rpb1_3"/>
    <property type="match status" value="1"/>
</dbReference>
<comment type="subunit">
    <text evidence="11">The RNAP catalytic core consists of 2 alpha, 1 beta, 1 beta' and 1 omega subunit. When a sigma factor is associated with the core the holoenzyme is formed, which can initiate transcription.</text>
</comment>
<feature type="binding site" evidence="11">
    <location>
        <position position="62"/>
    </location>
    <ligand>
        <name>Zn(2+)</name>
        <dbReference type="ChEBI" id="CHEBI:29105"/>
        <label>1</label>
    </ligand>
</feature>
<dbReference type="FunFam" id="1.10.150.390:FF:000002">
    <property type="entry name" value="DNA-directed RNA polymerase subunit beta"/>
    <property type="match status" value="1"/>
</dbReference>
<evidence type="ECO:0000256" key="9">
    <source>
        <dbReference type="ARBA" id="ARBA00023163"/>
    </source>
</evidence>
<keyword evidence="8 11" id="KW-0460">Magnesium</keyword>
<gene>
    <name evidence="11" type="primary">rpoC</name>
    <name evidence="14" type="ORF">BAU28_23950</name>
</gene>
<keyword evidence="7 11" id="KW-0862">Zinc</keyword>
<dbReference type="HAMAP" id="MF_01322">
    <property type="entry name" value="RNApol_bact_RpoC"/>
    <property type="match status" value="1"/>
</dbReference>
<comment type="catalytic activity">
    <reaction evidence="10 11 12">
        <text>RNA(n) + a ribonucleoside 5'-triphosphate = RNA(n+1) + diphosphate</text>
        <dbReference type="Rhea" id="RHEA:21248"/>
        <dbReference type="Rhea" id="RHEA-COMP:14527"/>
        <dbReference type="Rhea" id="RHEA-COMP:17342"/>
        <dbReference type="ChEBI" id="CHEBI:33019"/>
        <dbReference type="ChEBI" id="CHEBI:61557"/>
        <dbReference type="ChEBI" id="CHEBI:140395"/>
        <dbReference type="EC" id="2.7.7.6"/>
    </reaction>
</comment>
<dbReference type="Gene3D" id="1.10.40.90">
    <property type="match status" value="1"/>
</dbReference>
<comment type="similarity">
    <text evidence="2 11 12">Belongs to the RNA polymerase beta' chain family.</text>
</comment>
<dbReference type="RefSeq" id="WP_048374301.1">
    <property type="nucleotide sequence ID" value="NZ_CBCSHB010000024.1"/>
</dbReference>
<feature type="binding site" evidence="11">
    <location>
        <position position="453"/>
    </location>
    <ligand>
        <name>Mg(2+)</name>
        <dbReference type="ChEBI" id="CHEBI:18420"/>
    </ligand>
</feature>
<feature type="binding site" evidence="11">
    <location>
        <position position="451"/>
    </location>
    <ligand>
        <name>Mg(2+)</name>
        <dbReference type="ChEBI" id="CHEBI:18420"/>
    </ligand>
</feature>
<dbReference type="Pfam" id="PF04998">
    <property type="entry name" value="RNA_pol_Rpb1_5"/>
    <property type="match status" value="2"/>
</dbReference>
<proteinExistence type="inferred from homology"/>
<dbReference type="Gene3D" id="2.40.40.20">
    <property type="match status" value="1"/>
</dbReference>
<evidence type="ECO:0000256" key="12">
    <source>
        <dbReference type="RuleBase" id="RU004279"/>
    </source>
</evidence>
<feature type="binding site" evidence="11">
    <location>
        <position position="60"/>
    </location>
    <ligand>
        <name>Zn(2+)</name>
        <dbReference type="ChEBI" id="CHEBI:29105"/>
        <label>1</label>
    </ligand>
</feature>
<dbReference type="EMBL" id="MAOI01000029">
    <property type="protein sequence ID" value="OJD81786.1"/>
    <property type="molecule type" value="Genomic_DNA"/>
</dbReference>
<dbReference type="InterPro" id="IPR044893">
    <property type="entry name" value="RNA_pol_Rpb1_clamp_domain"/>
</dbReference>
<dbReference type="SMART" id="SM00663">
    <property type="entry name" value="RPOLA_N"/>
    <property type="match status" value="1"/>
</dbReference>
<comment type="function">
    <text evidence="1 11 12">DNA-dependent RNA polymerase catalyzes the transcription of DNA into RNA using the four ribonucleoside triphosphates as substrates.</text>
</comment>
<dbReference type="AlphaFoldDB" id="A0A1J9UYI7"/>
<dbReference type="NCBIfam" id="TIGR02386">
    <property type="entry name" value="rpoC_TIGR"/>
    <property type="match status" value="1"/>
</dbReference>
<feature type="binding site" evidence="11">
    <location>
        <position position="892"/>
    </location>
    <ligand>
        <name>Zn(2+)</name>
        <dbReference type="ChEBI" id="CHEBI:29105"/>
        <label>2</label>
    </ligand>
</feature>
<dbReference type="GO" id="GO:0000428">
    <property type="term" value="C:DNA-directed RNA polymerase complex"/>
    <property type="evidence" value="ECO:0007669"/>
    <property type="project" value="UniProtKB-KW"/>
</dbReference>
<dbReference type="Gene3D" id="2.40.50.100">
    <property type="match status" value="1"/>
</dbReference>
<dbReference type="Gene3D" id="1.10.274.100">
    <property type="entry name" value="RNA polymerase Rpb1, domain 3"/>
    <property type="match status" value="1"/>
</dbReference>
<evidence type="ECO:0000256" key="8">
    <source>
        <dbReference type="ARBA" id="ARBA00022842"/>
    </source>
</evidence>
<dbReference type="InterPro" id="IPR045867">
    <property type="entry name" value="DNA-dir_RpoC_beta_prime"/>
</dbReference>
<evidence type="ECO:0000256" key="10">
    <source>
        <dbReference type="ARBA" id="ARBA00048552"/>
    </source>
</evidence>
<dbReference type="GO" id="GO:0003899">
    <property type="term" value="F:DNA-directed RNA polymerase activity"/>
    <property type="evidence" value="ECO:0007669"/>
    <property type="project" value="UniProtKB-UniRule"/>
</dbReference>
<dbReference type="InterPro" id="IPR007080">
    <property type="entry name" value="RNA_pol_Rpb1_1"/>
</dbReference>
<dbReference type="Pfam" id="PF05000">
    <property type="entry name" value="RNA_pol_Rpb1_4"/>
    <property type="match status" value="1"/>
</dbReference>
<feature type="binding site" evidence="11">
    <location>
        <position position="78"/>
    </location>
    <ligand>
        <name>Zn(2+)</name>
        <dbReference type="ChEBI" id="CHEBI:29105"/>
        <label>1</label>
    </ligand>
</feature>
<reference evidence="14 15" key="1">
    <citation type="submission" date="2016-06" db="EMBL/GenBank/DDBJ databases">
        <title>First insights into the genetic diversity and population structure of in the Bacillus cereus group bacteria from diverse marine environments.</title>
        <authorList>
            <person name="Liu Y."/>
            <person name="Lai Q."/>
            <person name="Shao Z."/>
        </authorList>
    </citation>
    <scope>NUCLEOTIDE SEQUENCE [LARGE SCALE GENOMIC DNA]</scope>
    <source>
        <strain evidence="14 15">NH24A2</strain>
    </source>
</reference>
<dbReference type="EC" id="2.7.7.6" evidence="11"/>
<keyword evidence="6 11" id="KW-0479">Metal-binding</keyword>
<dbReference type="InterPro" id="IPR042102">
    <property type="entry name" value="RNA_pol_Rpb1_3_sf"/>
</dbReference>
<feature type="binding site" evidence="11">
    <location>
        <position position="818"/>
    </location>
    <ligand>
        <name>Zn(2+)</name>
        <dbReference type="ChEBI" id="CHEBI:29105"/>
        <label>2</label>
    </ligand>
</feature>
<evidence type="ECO:0000256" key="5">
    <source>
        <dbReference type="ARBA" id="ARBA00022695"/>
    </source>
</evidence>
<dbReference type="Pfam" id="PF00623">
    <property type="entry name" value="RNA_pol_Rpb1_2"/>
    <property type="match status" value="1"/>
</dbReference>
<dbReference type="Gene3D" id="1.10.150.390">
    <property type="match status" value="1"/>
</dbReference>
<evidence type="ECO:0000313" key="15">
    <source>
        <dbReference type="Proteomes" id="UP000182788"/>
    </source>
</evidence>
<comment type="caution">
    <text evidence="14">The sequence shown here is derived from an EMBL/GenBank/DDBJ whole genome shotgun (WGS) entry which is preliminary data.</text>
</comment>